<dbReference type="Pfam" id="PF00365">
    <property type="entry name" value="PFK"/>
    <property type="match status" value="1"/>
</dbReference>
<dbReference type="EC" id="2.7.1.11" evidence="9"/>
<feature type="binding site" evidence="9">
    <location>
        <begin position="111"/>
        <end position="114"/>
    </location>
    <ligand>
        <name>ATP</name>
        <dbReference type="ChEBI" id="CHEBI:30616"/>
    </ligand>
</feature>
<proteinExistence type="inferred from homology"/>
<evidence type="ECO:0000256" key="3">
    <source>
        <dbReference type="ARBA" id="ARBA00022490"/>
    </source>
</evidence>
<evidence type="ECO:0000256" key="9">
    <source>
        <dbReference type="HAMAP-Rule" id="MF_01976"/>
    </source>
</evidence>
<sequence>MKKRIGILTSGGDCPGLNAAIRGLAKSSYDLFNCEFVGIRHGYKGLIDGDYYEMKKSDFSGILTLGGTMLGSKRTPFKEMRNIGEDGIDKVASMVKNYKKMNLDCLVTLGGNGTHKNANLLREEGLNVIGLPKTIDNDIYGTDFTFGFHSAIDIATDVIDKIHTTASSHDRVMIVELMGNKAGWLTLYAGLAGGADIVLIPEIPYSIDSVYNALLERQKQGKNFSIIAIAEGAKTIEEAQMKKRELEQYRSEMQYHTVSYRLAEQINKKLGFDTRVTVPGHTQRGGAPSALDRILATKFGAFAAKMIKDENYGKTVSIVENKLKATPLEEMAYMRKPVTRDCDEFKTALQLGVSFGE</sequence>
<dbReference type="SUPFAM" id="SSF53784">
    <property type="entry name" value="Phosphofructokinase"/>
    <property type="match status" value="1"/>
</dbReference>
<evidence type="ECO:0000256" key="2">
    <source>
        <dbReference type="ARBA" id="ARBA00004679"/>
    </source>
</evidence>
<accession>A0ABS1GBL4</accession>
<evidence type="ECO:0000256" key="4">
    <source>
        <dbReference type="ARBA" id="ARBA00022679"/>
    </source>
</evidence>
<feature type="binding site" description="in other chain" evidence="9">
    <location>
        <position position="231"/>
    </location>
    <ligand>
        <name>substrate</name>
        <note>ligand shared between dimeric partners</note>
    </ligand>
</feature>
<feature type="binding site" evidence="9">
    <location>
        <position position="112"/>
    </location>
    <ligand>
        <name>Mg(2+)</name>
        <dbReference type="ChEBI" id="CHEBI:18420"/>
        <note>catalytic</note>
    </ligand>
</feature>
<comment type="function">
    <text evidence="9">Catalyzes the phosphorylation of D-fructose 6-phosphate to fructose 1,6-bisphosphate by ATP, the first committing step of glycolysis.</text>
</comment>
<dbReference type="InterPro" id="IPR015912">
    <property type="entry name" value="Phosphofructokinase_CS"/>
</dbReference>
<keyword evidence="8 9" id="KW-0324">Glycolysis</keyword>
<feature type="binding site" evidence="9">
    <location>
        <begin position="74"/>
        <end position="75"/>
    </location>
    <ligand>
        <name>ATP</name>
        <dbReference type="ChEBI" id="CHEBI:30616"/>
    </ligand>
</feature>
<dbReference type="InterPro" id="IPR022953">
    <property type="entry name" value="ATP_PFK"/>
</dbReference>
<comment type="pathway">
    <text evidence="2 9">Carbohydrate degradation; glycolysis; D-glyceraldehyde 3-phosphate and glycerone phosphate from D-glucose: step 3/4.</text>
</comment>
<keyword evidence="4 9" id="KW-0808">Transferase</keyword>
<feature type="binding site" description="in other chain" evidence="9">
    <location>
        <begin position="281"/>
        <end position="284"/>
    </location>
    <ligand>
        <name>substrate</name>
        <note>ligand shared between dimeric partners</note>
    </ligand>
</feature>
<dbReference type="PIRSF" id="PIRSF000532">
    <property type="entry name" value="ATP_PFK_prok"/>
    <property type="match status" value="1"/>
</dbReference>
<dbReference type="Proteomes" id="UP000760407">
    <property type="component" value="Unassembled WGS sequence"/>
</dbReference>
<organism evidence="11 12">
    <name type="scientific">Francisella philomiragia</name>
    <dbReference type="NCBI Taxonomy" id="28110"/>
    <lineage>
        <taxon>Bacteria</taxon>
        <taxon>Pseudomonadati</taxon>
        <taxon>Pseudomonadota</taxon>
        <taxon>Gammaproteobacteria</taxon>
        <taxon>Thiotrichales</taxon>
        <taxon>Francisellaceae</taxon>
        <taxon>Francisella</taxon>
    </lineage>
</organism>
<dbReference type="InterPro" id="IPR000023">
    <property type="entry name" value="Phosphofructokinase_dom"/>
</dbReference>
<comment type="catalytic activity">
    <reaction evidence="9">
        <text>beta-D-fructose 6-phosphate + ATP = beta-D-fructose 1,6-bisphosphate + ADP + H(+)</text>
        <dbReference type="Rhea" id="RHEA:16109"/>
        <dbReference type="ChEBI" id="CHEBI:15378"/>
        <dbReference type="ChEBI" id="CHEBI:30616"/>
        <dbReference type="ChEBI" id="CHEBI:32966"/>
        <dbReference type="ChEBI" id="CHEBI:57634"/>
        <dbReference type="ChEBI" id="CHEBI:456216"/>
        <dbReference type="EC" id="2.7.1.11"/>
    </reaction>
</comment>
<evidence type="ECO:0000313" key="12">
    <source>
        <dbReference type="Proteomes" id="UP000760407"/>
    </source>
</evidence>
<dbReference type="InterPro" id="IPR012829">
    <property type="entry name" value="Phosphofructokinase_III"/>
</dbReference>
<feature type="active site" description="Proton acceptor" evidence="9">
    <location>
        <position position="136"/>
    </location>
</feature>
<comment type="caution">
    <text evidence="11">The sequence shown here is derived from an EMBL/GenBank/DDBJ whole genome shotgun (WGS) entry which is preliminary data.</text>
</comment>
<evidence type="ECO:0000313" key="11">
    <source>
        <dbReference type="EMBL" id="MBK2302063.1"/>
    </source>
</evidence>
<evidence type="ECO:0000256" key="7">
    <source>
        <dbReference type="ARBA" id="ARBA00022842"/>
    </source>
</evidence>
<feature type="binding site" evidence="9">
    <location>
        <position position="12"/>
    </location>
    <ligand>
        <name>ATP</name>
        <dbReference type="ChEBI" id="CHEBI:30616"/>
    </ligand>
</feature>
<protein>
    <recommendedName>
        <fullName evidence="9">ATP-dependent 6-phosphofructokinase</fullName>
        <shortName evidence="9">ATP-PFK</shortName>
        <shortName evidence="9">Phosphofructokinase</shortName>
        <ecNumber evidence="9">2.7.1.11</ecNumber>
    </recommendedName>
    <alternativeName>
        <fullName evidence="9">Phosphohexokinase</fullName>
    </alternativeName>
</protein>
<comment type="cofactor">
    <cofactor evidence="1 9">
        <name>Mg(2+)</name>
        <dbReference type="ChEBI" id="CHEBI:18420"/>
    </cofactor>
</comment>
<dbReference type="Gene3D" id="3.40.50.450">
    <property type="match status" value="1"/>
</dbReference>
<dbReference type="PRINTS" id="PR00476">
    <property type="entry name" value="PHFRCTKINASE"/>
</dbReference>
<evidence type="ECO:0000256" key="6">
    <source>
        <dbReference type="ARBA" id="ARBA00022777"/>
    </source>
</evidence>
<keyword evidence="9" id="KW-0547">Nucleotide-binding</keyword>
<feature type="domain" description="Phosphofructokinase" evidence="10">
    <location>
        <begin position="4"/>
        <end position="307"/>
    </location>
</feature>
<dbReference type="RefSeq" id="WP_200166097.1">
    <property type="nucleotide sequence ID" value="NZ_JACTSG010000002.1"/>
</dbReference>
<dbReference type="PANTHER" id="PTHR13697:SF52">
    <property type="entry name" value="ATP-DEPENDENT 6-PHOSPHOFRUCTOKINASE 3"/>
    <property type="match status" value="1"/>
</dbReference>
<name>A0ABS1GBL4_9GAMM</name>
<feature type="site" description="Important for substrate specificity; cannot use PPi as phosphoryl donor" evidence="9">
    <location>
        <position position="113"/>
    </location>
</feature>
<keyword evidence="3 9" id="KW-0963">Cytoplasm</keyword>
<evidence type="ECO:0000256" key="5">
    <source>
        <dbReference type="ARBA" id="ARBA00022723"/>
    </source>
</evidence>
<dbReference type="Gene3D" id="3.40.50.460">
    <property type="entry name" value="Phosphofructokinase domain"/>
    <property type="match status" value="1"/>
</dbReference>
<reference evidence="11 12" key="1">
    <citation type="submission" date="2020-08" db="EMBL/GenBank/DDBJ databases">
        <title>Comparative genomics of Francisella species.</title>
        <authorList>
            <person name="Sahl J."/>
            <person name="Sjodin A."/>
            <person name="Wagner D."/>
            <person name="Forsman M."/>
        </authorList>
    </citation>
    <scope>NUCLEOTIDE SEQUENCE [LARGE SCALE GENOMIC DNA]</scope>
    <source>
        <strain evidence="11 12">F1093</strain>
    </source>
</reference>
<dbReference type="InterPro" id="IPR012003">
    <property type="entry name" value="ATP_PFK_prok-type"/>
</dbReference>
<feature type="binding site" evidence="9">
    <location>
        <position position="171"/>
    </location>
    <ligand>
        <name>substrate</name>
        <note>ligand shared between dimeric partners</note>
    </ligand>
</feature>
<dbReference type="PROSITE" id="PS00433">
    <property type="entry name" value="PHOSPHOFRUCTOKINASE"/>
    <property type="match status" value="1"/>
</dbReference>
<gene>
    <name evidence="9" type="primary">pfkA</name>
    <name evidence="11" type="ORF">IBE52_03970</name>
</gene>
<keyword evidence="6 9" id="KW-0418">Kinase</keyword>
<feature type="binding site" evidence="9">
    <location>
        <position position="275"/>
    </location>
    <ligand>
        <name>substrate</name>
        <note>ligand shared between dimeric partners</note>
    </ligand>
</feature>
<evidence type="ECO:0000256" key="8">
    <source>
        <dbReference type="ARBA" id="ARBA00023152"/>
    </source>
</evidence>
<dbReference type="InterPro" id="IPR035966">
    <property type="entry name" value="PKF_sf"/>
</dbReference>
<evidence type="ECO:0000256" key="1">
    <source>
        <dbReference type="ARBA" id="ARBA00001946"/>
    </source>
</evidence>
<keyword evidence="9" id="KW-0067">ATP-binding</keyword>
<feature type="binding site" description="in other chain" evidence="9">
    <location>
        <begin position="134"/>
        <end position="136"/>
    </location>
    <ligand>
        <name>substrate</name>
        <note>ligand shared between dimeric partners</note>
    </ligand>
</feature>
<comment type="subunit">
    <text evidence="9">Homodimer or homotetramer.</text>
</comment>
<dbReference type="HAMAP" id="MF_01976">
    <property type="entry name" value="Phosphofructokinase_III"/>
    <property type="match status" value="1"/>
</dbReference>
<dbReference type="PANTHER" id="PTHR13697">
    <property type="entry name" value="PHOSPHOFRUCTOKINASE"/>
    <property type="match status" value="1"/>
</dbReference>
<keyword evidence="12" id="KW-1185">Reference proteome</keyword>
<keyword evidence="5 9" id="KW-0479">Metal-binding</keyword>
<dbReference type="EMBL" id="JACTSG010000002">
    <property type="protein sequence ID" value="MBK2302063.1"/>
    <property type="molecule type" value="Genomic_DNA"/>
</dbReference>
<comment type="caution">
    <text evidence="9">Lacks conserved residue(s) required for the propagation of feature annotation.</text>
</comment>
<comment type="similarity">
    <text evidence="9">Belongs to the phosphofructokinase type A (PFKA) family. Mixed-substrate PFK group III subfamily.</text>
</comment>
<dbReference type="NCBIfam" id="NF002872">
    <property type="entry name" value="PRK03202.1"/>
    <property type="match status" value="1"/>
</dbReference>
<keyword evidence="7 9" id="KW-0460">Magnesium</keyword>
<evidence type="ECO:0000259" key="10">
    <source>
        <dbReference type="Pfam" id="PF00365"/>
    </source>
</evidence>
<comment type="subcellular location">
    <subcellularLocation>
        <location evidence="9">Cytoplasm</location>
    </subcellularLocation>
</comment>